<comment type="caution">
    <text evidence="2">The sequence shown here is derived from an EMBL/GenBank/DDBJ whole genome shotgun (WGS) entry which is preliminary data.</text>
</comment>
<sequence length="440" mass="49938">MGGVIRDVGPLNPQEGNPTVGGSVGRSFDGPTFVSGAASLSKADFDPLRSDLNQPTSTTDMSYIRPVQVLDSSGGLNPNKHSAVSFMEKSPVVGDNLKSVHEPVFGNFKSRSIGKMMGGCASSKFLRAFCEYNFENSPDIICLLEPRVSGKKANDIIDKLGFDFSHRIESIGISAALTKPRGKLSGDLRFIGPSFTWQRGNTYERIDRALANDHWISFFPNTLVYHLPRIKSDHRPIFIKTNLELSFSKGKPFRFLVGWTKDANFKELVFDKWRSQKRKLLRSLGNIQKAMDWSSSSRLAEVEIEIYDELETILNHEELLWRQKARCDWLQYGDRNTQYFYSRTMQRRKRNRIMALRISTGEWCSDQSILSDEAARFFEDLYGETSNPISTPPLNIFPRLSLQDIDFLNKPILNDEIKNAFFDMAPLKAPGSNGYHVLFF</sequence>
<dbReference type="AlphaFoldDB" id="A0A9D3ZSK2"/>
<evidence type="ECO:0008006" key="4">
    <source>
        <dbReference type="Google" id="ProtNLM"/>
    </source>
</evidence>
<evidence type="ECO:0000313" key="3">
    <source>
        <dbReference type="Proteomes" id="UP000828251"/>
    </source>
</evidence>
<dbReference type="SUPFAM" id="SSF56219">
    <property type="entry name" value="DNase I-like"/>
    <property type="match status" value="1"/>
</dbReference>
<organism evidence="2 3">
    <name type="scientific">Gossypium stocksii</name>
    <dbReference type="NCBI Taxonomy" id="47602"/>
    <lineage>
        <taxon>Eukaryota</taxon>
        <taxon>Viridiplantae</taxon>
        <taxon>Streptophyta</taxon>
        <taxon>Embryophyta</taxon>
        <taxon>Tracheophyta</taxon>
        <taxon>Spermatophyta</taxon>
        <taxon>Magnoliopsida</taxon>
        <taxon>eudicotyledons</taxon>
        <taxon>Gunneridae</taxon>
        <taxon>Pentapetalae</taxon>
        <taxon>rosids</taxon>
        <taxon>malvids</taxon>
        <taxon>Malvales</taxon>
        <taxon>Malvaceae</taxon>
        <taxon>Malvoideae</taxon>
        <taxon>Gossypium</taxon>
    </lineage>
</organism>
<name>A0A9D3ZSK2_9ROSI</name>
<keyword evidence="3" id="KW-1185">Reference proteome</keyword>
<accession>A0A9D3ZSK2</accession>
<dbReference type="Gene3D" id="3.60.10.10">
    <property type="entry name" value="Endonuclease/exonuclease/phosphatase"/>
    <property type="match status" value="1"/>
</dbReference>
<feature type="region of interest" description="Disordered" evidence="1">
    <location>
        <begin position="1"/>
        <end position="27"/>
    </location>
</feature>
<dbReference type="EMBL" id="JAIQCV010000009">
    <property type="protein sequence ID" value="KAH1065076.1"/>
    <property type="molecule type" value="Genomic_DNA"/>
</dbReference>
<dbReference type="PANTHER" id="PTHR33710:SF77">
    <property type="entry name" value="DNASE I-LIKE SUPERFAMILY PROTEIN"/>
    <property type="match status" value="1"/>
</dbReference>
<protein>
    <recommendedName>
        <fullName evidence="4">Endonuclease/exonuclease/phosphatase domain-containing protein</fullName>
    </recommendedName>
</protein>
<dbReference type="PANTHER" id="PTHR33710">
    <property type="entry name" value="BNAC02G09200D PROTEIN"/>
    <property type="match status" value="1"/>
</dbReference>
<dbReference type="OrthoDB" id="983824at2759"/>
<proteinExistence type="predicted"/>
<dbReference type="InterPro" id="IPR036691">
    <property type="entry name" value="Endo/exonu/phosph_ase_sf"/>
</dbReference>
<evidence type="ECO:0000256" key="1">
    <source>
        <dbReference type="SAM" id="MobiDB-lite"/>
    </source>
</evidence>
<reference evidence="2 3" key="1">
    <citation type="journal article" date="2021" name="Plant Biotechnol. J.">
        <title>Multi-omics assisted identification of the key and species-specific regulatory components of drought-tolerant mechanisms in Gossypium stocksii.</title>
        <authorList>
            <person name="Yu D."/>
            <person name="Ke L."/>
            <person name="Zhang D."/>
            <person name="Wu Y."/>
            <person name="Sun Y."/>
            <person name="Mei J."/>
            <person name="Sun J."/>
            <person name="Sun Y."/>
        </authorList>
    </citation>
    <scope>NUCLEOTIDE SEQUENCE [LARGE SCALE GENOMIC DNA]</scope>
    <source>
        <strain evidence="3">cv. E1</strain>
        <tissue evidence="2">Leaf</tissue>
    </source>
</reference>
<gene>
    <name evidence="2" type="ORF">J1N35_030063</name>
</gene>
<evidence type="ECO:0000313" key="2">
    <source>
        <dbReference type="EMBL" id="KAH1065076.1"/>
    </source>
</evidence>
<dbReference type="Proteomes" id="UP000828251">
    <property type="component" value="Unassembled WGS sequence"/>
</dbReference>